<evidence type="ECO:0008006" key="3">
    <source>
        <dbReference type="Google" id="ProtNLM"/>
    </source>
</evidence>
<protein>
    <recommendedName>
        <fullName evidence="3">Pectinesterase inhibitor domain-containing protein</fullName>
    </recommendedName>
</protein>
<organism evidence="1 2">
    <name type="scientific">Lupinus angustifolius</name>
    <name type="common">Narrow-leaved blue lupine</name>
    <dbReference type="NCBI Taxonomy" id="3871"/>
    <lineage>
        <taxon>Eukaryota</taxon>
        <taxon>Viridiplantae</taxon>
        <taxon>Streptophyta</taxon>
        <taxon>Embryophyta</taxon>
        <taxon>Tracheophyta</taxon>
        <taxon>Spermatophyta</taxon>
        <taxon>Magnoliopsida</taxon>
        <taxon>eudicotyledons</taxon>
        <taxon>Gunneridae</taxon>
        <taxon>Pentapetalae</taxon>
        <taxon>rosids</taxon>
        <taxon>fabids</taxon>
        <taxon>Fabales</taxon>
        <taxon>Fabaceae</taxon>
        <taxon>Papilionoideae</taxon>
        <taxon>50 kb inversion clade</taxon>
        <taxon>genistoids sensu lato</taxon>
        <taxon>core genistoids</taxon>
        <taxon>Genisteae</taxon>
        <taxon>Lupinus</taxon>
    </lineage>
</organism>
<proteinExistence type="predicted"/>
<name>A0A1J7FMV7_LUPAN</name>
<evidence type="ECO:0000313" key="1">
    <source>
        <dbReference type="EMBL" id="OIV89231.1"/>
    </source>
</evidence>
<dbReference type="Gramene" id="OIV89231">
    <property type="protein sequence ID" value="OIV89231"/>
    <property type="gene ID" value="TanjilG_24399"/>
</dbReference>
<dbReference type="STRING" id="3871.A0A1J7FMV7"/>
<dbReference type="Gene3D" id="1.20.140.40">
    <property type="entry name" value="Invertase/pectin methylesterase inhibitor family protein"/>
    <property type="match status" value="1"/>
</dbReference>
<dbReference type="InterPro" id="IPR035513">
    <property type="entry name" value="Invertase/methylesterase_inhib"/>
</dbReference>
<accession>A0A1J7FMV7</accession>
<dbReference type="PANTHER" id="PTHR31890">
    <property type="entry name" value="PLANT INVERTASE/PECTIN METHYLESTERASE INHIBITOR SUPERFAMILY PROTEIN"/>
    <property type="match status" value="1"/>
</dbReference>
<reference evidence="1 2" key="1">
    <citation type="journal article" date="2017" name="Plant Biotechnol. J.">
        <title>A comprehensive draft genome sequence for lupin (Lupinus angustifolius), an emerging health food: insights into plant-microbe interactions and legume evolution.</title>
        <authorList>
            <person name="Hane J.K."/>
            <person name="Ming Y."/>
            <person name="Kamphuis L.G."/>
            <person name="Nelson M.N."/>
            <person name="Garg G."/>
            <person name="Atkins C.A."/>
            <person name="Bayer P.E."/>
            <person name="Bravo A."/>
            <person name="Bringans S."/>
            <person name="Cannon S."/>
            <person name="Edwards D."/>
            <person name="Foley R."/>
            <person name="Gao L.L."/>
            <person name="Harrison M.J."/>
            <person name="Huang W."/>
            <person name="Hurgobin B."/>
            <person name="Li S."/>
            <person name="Liu C.W."/>
            <person name="McGrath A."/>
            <person name="Morahan G."/>
            <person name="Murray J."/>
            <person name="Weller J."/>
            <person name="Jian J."/>
            <person name="Singh K.B."/>
        </authorList>
    </citation>
    <scope>NUCLEOTIDE SEQUENCE [LARGE SCALE GENOMIC DNA]</scope>
    <source>
        <strain evidence="2">cv. Tanjil</strain>
        <tissue evidence="1">Whole plant</tissue>
    </source>
</reference>
<gene>
    <name evidence="1" type="ORF">TanjilG_24399</name>
</gene>
<sequence>MAASGKSLYEGVCRETQNPAGCLQLLRHDPQITSAKNYFDLSRFILEFGEKKATEGKEYILQIAKEHPTPQITLCAKNTYGSLPTSFIIARDEMINDPKSATYDALVIGDGPAYCAEAFRKANVENPPINKMMTLLSHIAYYAIEHLT</sequence>
<keyword evidence="2" id="KW-1185">Reference proteome</keyword>
<evidence type="ECO:0000313" key="2">
    <source>
        <dbReference type="Proteomes" id="UP000188354"/>
    </source>
</evidence>
<dbReference type="Proteomes" id="UP000188354">
    <property type="component" value="Unassembled WGS sequence"/>
</dbReference>
<dbReference type="EMBL" id="KV862338">
    <property type="protein sequence ID" value="OIV89231.1"/>
    <property type="molecule type" value="Genomic_DNA"/>
</dbReference>
<dbReference type="AlphaFoldDB" id="A0A1J7FMV7"/>
<dbReference type="PANTHER" id="PTHR31890:SF9">
    <property type="entry name" value="PLANT INVERTASE_PECTIN METHYLESTERASE INHIBITOR SUPERFAMILY PROTEIN"/>
    <property type="match status" value="1"/>
</dbReference>
<dbReference type="SUPFAM" id="SSF101148">
    <property type="entry name" value="Plant invertase/pectin methylesterase inhibitor"/>
    <property type="match status" value="1"/>
</dbReference>